<evidence type="ECO:0000256" key="1">
    <source>
        <dbReference type="ARBA" id="ARBA00004123"/>
    </source>
</evidence>
<keyword evidence="3" id="KW-0539">Nucleus</keyword>
<evidence type="ECO:0000256" key="3">
    <source>
        <dbReference type="ARBA" id="ARBA00023242"/>
    </source>
</evidence>
<feature type="region of interest" description="Disordered" evidence="4">
    <location>
        <begin position="465"/>
        <end position="529"/>
    </location>
</feature>
<dbReference type="GO" id="GO:0051754">
    <property type="term" value="P:meiotic sister chromatid cohesion, centromeric"/>
    <property type="evidence" value="ECO:0007669"/>
    <property type="project" value="TreeGrafter"/>
</dbReference>
<evidence type="ECO:0000256" key="2">
    <source>
        <dbReference type="ARBA" id="ARBA00009870"/>
    </source>
</evidence>
<evidence type="ECO:0000313" key="8">
    <source>
        <dbReference type="EMBL" id="KAK4579573.1"/>
    </source>
</evidence>
<feature type="region of interest" description="Disordered" evidence="4">
    <location>
        <begin position="218"/>
        <end position="289"/>
    </location>
</feature>
<feature type="compositionally biased region" description="Polar residues" evidence="4">
    <location>
        <begin position="473"/>
        <end position="490"/>
    </location>
</feature>
<dbReference type="Proteomes" id="UP001324115">
    <property type="component" value="Unassembled WGS sequence"/>
</dbReference>
<feature type="compositionally biased region" description="Polar residues" evidence="4">
    <location>
        <begin position="219"/>
        <end position="235"/>
    </location>
</feature>
<protein>
    <recommendedName>
        <fullName evidence="10">Sister chromatid cohesion 1 protein 1</fullName>
    </recommendedName>
</protein>
<name>A0AAN7EU65_QUERU</name>
<dbReference type="Gene3D" id="1.10.10.580">
    <property type="entry name" value="Structural maintenance of chromosome 1. Chain E"/>
    <property type="match status" value="1"/>
</dbReference>
<keyword evidence="5" id="KW-1133">Transmembrane helix</keyword>
<keyword evidence="5" id="KW-0472">Membrane</keyword>
<dbReference type="InterPro" id="IPR006909">
    <property type="entry name" value="Rad21/Rec8_C_eu"/>
</dbReference>
<comment type="subcellular location">
    <subcellularLocation>
        <location evidence="1">Nucleus</location>
    </subcellularLocation>
</comment>
<dbReference type="SUPFAM" id="SSF46785">
    <property type="entry name" value="Winged helix' DNA-binding domain"/>
    <property type="match status" value="1"/>
</dbReference>
<dbReference type="GO" id="GO:0003682">
    <property type="term" value="F:chromatin binding"/>
    <property type="evidence" value="ECO:0007669"/>
    <property type="project" value="TreeGrafter"/>
</dbReference>
<evidence type="ECO:0008006" key="10">
    <source>
        <dbReference type="Google" id="ProtNLM"/>
    </source>
</evidence>
<evidence type="ECO:0000259" key="7">
    <source>
        <dbReference type="Pfam" id="PF04825"/>
    </source>
</evidence>
<keyword evidence="5" id="KW-0812">Transmembrane</keyword>
<dbReference type="InterPro" id="IPR039781">
    <property type="entry name" value="Rad21/Rec8-like"/>
</dbReference>
<proteinExistence type="inferred from homology"/>
<dbReference type="InterPro" id="IPR006910">
    <property type="entry name" value="Rad21_Rec8_N"/>
</dbReference>
<evidence type="ECO:0000259" key="6">
    <source>
        <dbReference type="Pfam" id="PF04824"/>
    </source>
</evidence>
<dbReference type="InterPro" id="IPR023093">
    <property type="entry name" value="ScpA-like_C"/>
</dbReference>
<feature type="domain" description="Rad21/Rec8-like protein C-terminal eukaryotic" evidence="6">
    <location>
        <begin position="578"/>
        <end position="630"/>
    </location>
</feature>
<keyword evidence="9" id="KW-1185">Reference proteome</keyword>
<feature type="transmembrane region" description="Helical" evidence="5">
    <location>
        <begin position="37"/>
        <end position="56"/>
    </location>
</feature>
<evidence type="ECO:0000313" key="9">
    <source>
        <dbReference type="Proteomes" id="UP001324115"/>
    </source>
</evidence>
<comment type="similarity">
    <text evidence="2">Belongs to the rad21 family.</text>
</comment>
<organism evidence="8 9">
    <name type="scientific">Quercus rubra</name>
    <name type="common">Northern red oak</name>
    <name type="synonym">Quercus borealis</name>
    <dbReference type="NCBI Taxonomy" id="3512"/>
    <lineage>
        <taxon>Eukaryota</taxon>
        <taxon>Viridiplantae</taxon>
        <taxon>Streptophyta</taxon>
        <taxon>Embryophyta</taxon>
        <taxon>Tracheophyta</taxon>
        <taxon>Spermatophyta</taxon>
        <taxon>Magnoliopsida</taxon>
        <taxon>eudicotyledons</taxon>
        <taxon>Gunneridae</taxon>
        <taxon>Pentapetalae</taxon>
        <taxon>rosids</taxon>
        <taxon>fabids</taxon>
        <taxon>Fagales</taxon>
        <taxon>Fagaceae</taxon>
        <taxon>Quercus</taxon>
    </lineage>
</organism>
<dbReference type="Pfam" id="PF04825">
    <property type="entry name" value="Rad21_Rec8_N"/>
    <property type="match status" value="2"/>
</dbReference>
<dbReference type="AlphaFoldDB" id="A0AAN7EU65"/>
<dbReference type="InterPro" id="IPR036390">
    <property type="entry name" value="WH_DNA-bd_sf"/>
</dbReference>
<evidence type="ECO:0000256" key="4">
    <source>
        <dbReference type="SAM" id="MobiDB-lite"/>
    </source>
</evidence>
<accession>A0AAN7EU65</accession>
<feature type="compositionally biased region" description="Basic and acidic residues" evidence="4">
    <location>
        <begin position="264"/>
        <end position="277"/>
    </location>
</feature>
<feature type="region of interest" description="Disordered" evidence="4">
    <location>
        <begin position="371"/>
        <end position="401"/>
    </location>
</feature>
<dbReference type="PANTHER" id="PTHR12585:SF64">
    <property type="entry name" value="SISTER CHROMATID COHESION 1 PROTEIN 1"/>
    <property type="match status" value="1"/>
</dbReference>
<dbReference type="PANTHER" id="PTHR12585">
    <property type="entry name" value="SCC1 / RAD21 FAMILY MEMBER"/>
    <property type="match status" value="1"/>
</dbReference>
<gene>
    <name evidence="8" type="ORF">RGQ29_029301</name>
</gene>
<dbReference type="GO" id="GO:0008278">
    <property type="term" value="C:cohesin complex"/>
    <property type="evidence" value="ECO:0007669"/>
    <property type="project" value="InterPro"/>
</dbReference>
<evidence type="ECO:0000256" key="5">
    <source>
        <dbReference type="SAM" id="Phobius"/>
    </source>
</evidence>
<comment type="caution">
    <text evidence="8">The sequence shown here is derived from an EMBL/GenBank/DDBJ whole genome shotgun (WGS) entry which is preliminary data.</text>
</comment>
<feature type="domain" description="Rad21/Rec8-like protein N-terminal" evidence="7">
    <location>
        <begin position="1"/>
        <end position="42"/>
    </location>
</feature>
<feature type="domain" description="Rad21/Rec8-like protein N-terminal" evidence="7">
    <location>
        <begin position="63"/>
        <end position="111"/>
    </location>
</feature>
<dbReference type="CDD" id="cd21793">
    <property type="entry name" value="Rad21_Rec8_M_AtSYN1-like"/>
    <property type="match status" value="1"/>
</dbReference>
<dbReference type="Pfam" id="PF04824">
    <property type="entry name" value="Rad21_Rec8"/>
    <property type="match status" value="1"/>
</dbReference>
<reference evidence="8 9" key="1">
    <citation type="journal article" date="2023" name="G3 (Bethesda)">
        <title>A haplotype-resolved chromosome-scale genome for Quercus rubra L. provides insights into the genetics of adaptive traits for red oak species.</title>
        <authorList>
            <person name="Kapoor B."/>
            <person name="Jenkins J."/>
            <person name="Schmutz J."/>
            <person name="Zhebentyayeva T."/>
            <person name="Kuelheim C."/>
            <person name="Coggeshall M."/>
            <person name="Heim C."/>
            <person name="Lasky J.R."/>
            <person name="Leites L."/>
            <person name="Islam-Faridi N."/>
            <person name="Romero-Severson J."/>
            <person name="DeLeo V.L."/>
            <person name="Lucas S.M."/>
            <person name="Lazic D."/>
            <person name="Gailing O."/>
            <person name="Carlson J."/>
            <person name="Staton M."/>
        </authorList>
    </citation>
    <scope>NUCLEOTIDE SEQUENCE [LARGE SCALE GENOMIC DNA]</scope>
    <source>
        <strain evidence="8">Pseudo-F2</strain>
    </source>
</reference>
<dbReference type="GO" id="GO:0005634">
    <property type="term" value="C:nucleus"/>
    <property type="evidence" value="ECO:0007669"/>
    <property type="project" value="UniProtKB-SubCell"/>
</dbReference>
<sequence>MAATMHAKINRKKLDKLNIIKICEEILNPSVPMALRLSGILMGNSLCLCLSFSLYFHALTESLSSTLFLGGVVIVYERKVKLLYDDVTRLLVEINEAWKVKAAPDPTVLPKGKSHAKKEAVTLPENKETDFGDIEQSRNFSNTTAPTGFQQTTYFALRLDSVDEPYINDNAKEEDLNQNFHQANADNITLFERFDSYQANADLYNRFERFDIEGDEDTQMNFTSGEHTQIPTTLKPSPPPQEEPQRADEFQYEQPDHQVNQPSHECKGARQDQERPVPVKRKARRPPASAMDYEQTMIPGHIYQSWLQNASDIVSRRGRKRKHVDIMSTMKIVNLMELPPVVLIGDLFINGDRAVYYPPPLLELWMKSIQPPHDSASERTSPPMPPEPSSSSAPERVHFQDPKGFPFEDFHSGVGSESLGAPIEKQRRNIVNNDIPTEILMDELRANLMNNGVRVGEANLMVTPGNSDEVRSIPSSASGHGGLSHNSEVNSGRKRPYSSSRHSSGGLEPVAEENPWSHPDPNFKLSRLSENGLTPDQELFVETGVTQTQQEKIEPPVDIITDSIRMQMKAHFDTPGAPRVESLNNLATGMNRKGAALLFYQTCVLASRDVLRVEQTVPYGDILISRGAKM</sequence>
<dbReference type="EMBL" id="JAXUIC010000008">
    <property type="protein sequence ID" value="KAK4579573.1"/>
    <property type="molecule type" value="Genomic_DNA"/>
</dbReference>